<sequence length="164" mass="17601">MAVYLAMGNTSGGVCDDCQHNTMGRNCEICKPFYYKDPTMHIRDPRVCIGCDCDPDGSENGGLCDSHSDPSLGMVGGQCRCKANVEGPRCDKCKTGYFGLSADNPVGCQRIYGNLLLLFPLSESVLGVQTVSSFVSFNSCLSLSTCNLAGTLGAEPRPKRLQRL</sequence>
<dbReference type="PANTHER" id="PTHR10574">
    <property type="entry name" value="NETRIN/LAMININ-RELATED"/>
    <property type="match status" value="1"/>
</dbReference>
<evidence type="ECO:0000256" key="3">
    <source>
        <dbReference type="ARBA" id="ARBA00023157"/>
    </source>
</evidence>
<dbReference type="PANTHER" id="PTHR10574:SF36">
    <property type="entry name" value="LAMININ SUBUNIT BETA-2"/>
    <property type="match status" value="1"/>
</dbReference>
<name>A0ABV0NPJ7_9TELE</name>
<keyword evidence="9" id="KW-1185">Reference proteome</keyword>
<proteinExistence type="predicted"/>
<evidence type="ECO:0000256" key="6">
    <source>
        <dbReference type="PROSITE-ProRule" id="PRU00460"/>
    </source>
</evidence>
<protein>
    <submittedName>
        <fullName evidence="8">Laminin subunit beta-2</fullName>
    </submittedName>
</protein>
<keyword evidence="1" id="KW-0732">Signal</keyword>
<dbReference type="SMART" id="SM00180">
    <property type="entry name" value="EGF_Lam"/>
    <property type="match status" value="2"/>
</dbReference>
<evidence type="ECO:0000313" key="9">
    <source>
        <dbReference type="Proteomes" id="UP001476798"/>
    </source>
</evidence>
<evidence type="ECO:0000256" key="5">
    <source>
        <dbReference type="ARBA" id="ARBA00023292"/>
    </source>
</evidence>
<dbReference type="EMBL" id="JAHRIO010042806">
    <property type="protein sequence ID" value="MEQ2172769.1"/>
    <property type="molecule type" value="Genomic_DNA"/>
</dbReference>
<dbReference type="PROSITE" id="PS50027">
    <property type="entry name" value="EGF_LAM_2"/>
    <property type="match status" value="1"/>
</dbReference>
<evidence type="ECO:0000256" key="4">
    <source>
        <dbReference type="ARBA" id="ARBA00023180"/>
    </source>
</evidence>
<accession>A0ABV0NPJ7</accession>
<keyword evidence="5 6" id="KW-0424">Laminin EGF-like domain</keyword>
<dbReference type="PROSITE" id="PS01248">
    <property type="entry name" value="EGF_LAM_1"/>
    <property type="match status" value="1"/>
</dbReference>
<comment type="caution">
    <text evidence="6">Lacks conserved residue(s) required for the propagation of feature annotation.</text>
</comment>
<evidence type="ECO:0000259" key="7">
    <source>
        <dbReference type="PROSITE" id="PS50027"/>
    </source>
</evidence>
<dbReference type="Proteomes" id="UP001476798">
    <property type="component" value="Unassembled WGS sequence"/>
</dbReference>
<organism evidence="8 9">
    <name type="scientific">Goodea atripinnis</name>
    <dbReference type="NCBI Taxonomy" id="208336"/>
    <lineage>
        <taxon>Eukaryota</taxon>
        <taxon>Metazoa</taxon>
        <taxon>Chordata</taxon>
        <taxon>Craniata</taxon>
        <taxon>Vertebrata</taxon>
        <taxon>Euteleostomi</taxon>
        <taxon>Actinopterygii</taxon>
        <taxon>Neopterygii</taxon>
        <taxon>Teleostei</taxon>
        <taxon>Neoteleostei</taxon>
        <taxon>Acanthomorphata</taxon>
        <taxon>Ovalentaria</taxon>
        <taxon>Atherinomorphae</taxon>
        <taxon>Cyprinodontiformes</taxon>
        <taxon>Goodeidae</taxon>
        <taxon>Goodea</taxon>
    </lineage>
</organism>
<reference evidence="8 9" key="1">
    <citation type="submission" date="2021-06" db="EMBL/GenBank/DDBJ databases">
        <authorList>
            <person name="Palmer J.M."/>
        </authorList>
    </citation>
    <scope>NUCLEOTIDE SEQUENCE [LARGE SCALE GENOMIC DNA]</scope>
    <source>
        <strain evidence="8 9">GA_2019</strain>
        <tissue evidence="8">Muscle</tissue>
    </source>
</reference>
<feature type="domain" description="Laminin EGF-like" evidence="7">
    <location>
        <begin position="51"/>
        <end position="110"/>
    </location>
</feature>
<dbReference type="Pfam" id="PF00053">
    <property type="entry name" value="EGF_laminin"/>
    <property type="match status" value="1"/>
</dbReference>
<keyword evidence="4" id="KW-0325">Glycoprotein</keyword>
<dbReference type="Pfam" id="PF24973">
    <property type="entry name" value="EGF_LMN_ATRN"/>
    <property type="match status" value="1"/>
</dbReference>
<comment type="caution">
    <text evidence="8">The sequence shown here is derived from an EMBL/GenBank/DDBJ whole genome shotgun (WGS) entry which is preliminary data.</text>
</comment>
<dbReference type="InterPro" id="IPR056863">
    <property type="entry name" value="LMN_ATRN_NET-like_EGF"/>
</dbReference>
<dbReference type="InterPro" id="IPR050440">
    <property type="entry name" value="Laminin/Netrin_ECM"/>
</dbReference>
<keyword evidence="2" id="KW-0677">Repeat</keyword>
<evidence type="ECO:0000256" key="1">
    <source>
        <dbReference type="ARBA" id="ARBA00022729"/>
    </source>
</evidence>
<gene>
    <name evidence="8" type="primary">LAMB2_2</name>
    <name evidence="8" type="ORF">GOODEAATRI_024792</name>
</gene>
<keyword evidence="3 6" id="KW-1015">Disulfide bond</keyword>
<feature type="disulfide bond" evidence="6">
    <location>
        <begin position="81"/>
        <end position="90"/>
    </location>
</feature>
<evidence type="ECO:0000313" key="8">
    <source>
        <dbReference type="EMBL" id="MEQ2172769.1"/>
    </source>
</evidence>
<dbReference type="Gene3D" id="2.170.300.10">
    <property type="entry name" value="Tie2 ligand-binding domain superfamily"/>
    <property type="match status" value="2"/>
</dbReference>
<dbReference type="InterPro" id="IPR002049">
    <property type="entry name" value="LE_dom"/>
</dbReference>
<evidence type="ECO:0000256" key="2">
    <source>
        <dbReference type="ARBA" id="ARBA00022737"/>
    </source>
</evidence>
<dbReference type="CDD" id="cd00055">
    <property type="entry name" value="EGF_Lam"/>
    <property type="match status" value="2"/>
</dbReference>
<dbReference type="SUPFAM" id="SSF57196">
    <property type="entry name" value="EGF/Laminin"/>
    <property type="match status" value="2"/>
</dbReference>